<accession>G0EXF6</accession>
<evidence type="ECO:0000313" key="7">
    <source>
        <dbReference type="EMBL" id="AEI76061.1"/>
    </source>
</evidence>
<dbReference type="Gene3D" id="1.10.10.1320">
    <property type="entry name" value="Anti-sigma factor, zinc-finger domain"/>
    <property type="match status" value="1"/>
</dbReference>
<keyword evidence="3 5" id="KW-1133">Transmembrane helix</keyword>
<dbReference type="GO" id="GO:0016020">
    <property type="term" value="C:membrane"/>
    <property type="evidence" value="ECO:0007669"/>
    <property type="project" value="UniProtKB-SubCell"/>
</dbReference>
<dbReference type="InterPro" id="IPR027383">
    <property type="entry name" value="Znf_put"/>
</dbReference>
<dbReference type="PANTHER" id="PTHR37461:SF1">
    <property type="entry name" value="ANTI-SIGMA-K FACTOR RSKA"/>
    <property type="match status" value="1"/>
</dbReference>
<feature type="domain" description="Putative zinc-finger" evidence="6">
    <location>
        <begin position="3"/>
        <end position="36"/>
    </location>
</feature>
<dbReference type="GO" id="GO:0016989">
    <property type="term" value="F:sigma factor antagonist activity"/>
    <property type="evidence" value="ECO:0007669"/>
    <property type="project" value="TreeGrafter"/>
</dbReference>
<reference evidence="7 8" key="1">
    <citation type="journal article" date="2011" name="J. Bacteriol.">
        <title>Complete genome sequence of the type strain Cupriavidus necator N-1.</title>
        <authorList>
            <person name="Poehlein A."/>
            <person name="Kusian B."/>
            <person name="Friedrich B."/>
            <person name="Daniel R."/>
            <person name="Bowien B."/>
        </authorList>
    </citation>
    <scope>NUCLEOTIDE SEQUENCE [LARGE SCALE GENOMIC DNA]</scope>
    <source>
        <strain evidence="8">ATCC 43291 / DSM 13513 / CCUG 52238 / LMG 8453 / N-1</strain>
    </source>
</reference>
<protein>
    <submittedName>
        <fullName evidence="7">Transmembrane transcriptional regulator</fullName>
    </submittedName>
</protein>
<dbReference type="RefSeq" id="WP_013955747.1">
    <property type="nucleotide sequence ID" value="NC_015726.1"/>
</dbReference>
<dbReference type="Pfam" id="PF13490">
    <property type="entry name" value="zf-HC2"/>
    <property type="match status" value="1"/>
</dbReference>
<dbReference type="GO" id="GO:0006417">
    <property type="term" value="P:regulation of translation"/>
    <property type="evidence" value="ECO:0007669"/>
    <property type="project" value="TreeGrafter"/>
</dbReference>
<dbReference type="HOGENOM" id="CLU_058379_0_0_4"/>
<dbReference type="PANTHER" id="PTHR37461">
    <property type="entry name" value="ANTI-SIGMA-K FACTOR RSKA"/>
    <property type="match status" value="1"/>
</dbReference>
<dbReference type="InterPro" id="IPR051474">
    <property type="entry name" value="Anti-sigma-K/W_factor"/>
</dbReference>
<evidence type="ECO:0000256" key="5">
    <source>
        <dbReference type="SAM" id="Phobius"/>
    </source>
</evidence>
<keyword evidence="2 5" id="KW-0812">Transmembrane</keyword>
<name>G0EXF6_CUPNN</name>
<gene>
    <name evidence="7" type="ordered locus">CNE_1c06970</name>
</gene>
<dbReference type="EMBL" id="CP002877">
    <property type="protein sequence ID" value="AEI76061.1"/>
    <property type="molecule type" value="Genomic_DNA"/>
</dbReference>
<evidence type="ECO:0000259" key="6">
    <source>
        <dbReference type="Pfam" id="PF13490"/>
    </source>
</evidence>
<proteinExistence type="predicted"/>
<dbReference type="GeneID" id="34308061"/>
<sequence>MDCNEVCELLPACADDELGAAESLRLEQHLAQCAACTAELGRLRALRTAVREGATYHRASPALRARIAAALPAARMPAGGEASHPRWIEWFAWRPAVNAALAALTVASMAFGLTLFMLRDSPQDAMAREVVSSHVRALIADHAIDVASTDRHTVKPWFNGRLDYAPPVHDMAAEGFPLVGGRLDYLHGQRVAVLVYRRNQHPIDVFVLRGAGARKAAPGFDSTLTRQGYQITHWQAGGMDYWAVTDASAADLQRFSKAWRMAGGGTP</sequence>
<evidence type="ECO:0000256" key="4">
    <source>
        <dbReference type="ARBA" id="ARBA00023136"/>
    </source>
</evidence>
<keyword evidence="4 5" id="KW-0472">Membrane</keyword>
<evidence type="ECO:0000256" key="3">
    <source>
        <dbReference type="ARBA" id="ARBA00022989"/>
    </source>
</evidence>
<evidence type="ECO:0000256" key="1">
    <source>
        <dbReference type="ARBA" id="ARBA00004167"/>
    </source>
</evidence>
<dbReference type="AlphaFoldDB" id="G0EXF6"/>
<evidence type="ECO:0000313" key="8">
    <source>
        <dbReference type="Proteomes" id="UP000006798"/>
    </source>
</evidence>
<feature type="transmembrane region" description="Helical" evidence="5">
    <location>
        <begin position="96"/>
        <end position="118"/>
    </location>
</feature>
<dbReference type="Proteomes" id="UP000006798">
    <property type="component" value="Chromosome 1"/>
</dbReference>
<evidence type="ECO:0000256" key="2">
    <source>
        <dbReference type="ARBA" id="ARBA00022692"/>
    </source>
</evidence>
<dbReference type="KEGG" id="cnc:CNE_1c06970"/>
<comment type="subcellular location">
    <subcellularLocation>
        <location evidence="1">Membrane</location>
        <topology evidence="1">Single-pass membrane protein</topology>
    </subcellularLocation>
</comment>
<dbReference type="InterPro" id="IPR041916">
    <property type="entry name" value="Anti_sigma_zinc_sf"/>
</dbReference>
<organism evidence="7 8">
    <name type="scientific">Cupriavidus necator (strain ATCC 43291 / DSM 13513 / CCUG 52238 / LMG 8453 / N-1)</name>
    <name type="common">Ralstonia eutropha</name>
    <dbReference type="NCBI Taxonomy" id="1042878"/>
    <lineage>
        <taxon>Bacteria</taxon>
        <taxon>Pseudomonadati</taxon>
        <taxon>Pseudomonadota</taxon>
        <taxon>Betaproteobacteria</taxon>
        <taxon>Burkholderiales</taxon>
        <taxon>Burkholderiaceae</taxon>
        <taxon>Cupriavidus</taxon>
    </lineage>
</organism>